<dbReference type="PANTHER" id="PTHR45713">
    <property type="entry name" value="FTP DOMAIN-CONTAINING PROTEIN"/>
    <property type="match status" value="1"/>
</dbReference>
<evidence type="ECO:0000313" key="10">
    <source>
        <dbReference type="Proteomes" id="UP000515154"/>
    </source>
</evidence>
<evidence type="ECO:0000256" key="3">
    <source>
        <dbReference type="ARBA" id="ARBA00011233"/>
    </source>
</evidence>
<comment type="function">
    <text evidence="1">Acts as a defensive agent. Recognizes blood group fucosylated oligosaccharides including A, B, H and Lewis B-type antigens. Does not recognize Lewis A antigen and has low affinity for monovalent haptens.</text>
</comment>
<keyword evidence="6" id="KW-0106">Calcium</keyword>
<dbReference type="SMART" id="SM00607">
    <property type="entry name" value="FTP"/>
    <property type="match status" value="1"/>
</dbReference>
<sequence length="293" mass="32683">MEKDAGTVSVDVNQSAATYESLVTPSAATYESLITPDRVERPDHIPVFAEDEDGYYRGKNKFNAHKKYVPKISYRHFSLPFRRRELVVLCSGCLLMCIALTLIITGAIRVHGCSCPDFMKCFGGSDMSSYSEDDIHLIPLRNLRNLTGSTLMDFNYALEKPCKQSSTGGVNGSMEGDSSYAVDGDFKTCSRTDVEHRPYWQVNLNKVRQIRKVILISKDTHTSPQRFDVHVGTSPNVTENQVCKRYHSVPSTPLATIFCEEDLSGRYVGIILNGTNENGTGSLVLCEVIIYQE</sequence>
<evidence type="ECO:0000256" key="7">
    <source>
        <dbReference type="ARBA" id="ARBA00023157"/>
    </source>
</evidence>
<dbReference type="RefSeq" id="XP_029640203.1">
    <property type="nucleotide sequence ID" value="XM_029784343.2"/>
</dbReference>
<keyword evidence="5" id="KW-0430">Lectin</keyword>
<dbReference type="Proteomes" id="UP000515154">
    <property type="component" value="Linkage group LG8"/>
</dbReference>
<evidence type="ECO:0000256" key="5">
    <source>
        <dbReference type="ARBA" id="ARBA00022734"/>
    </source>
</evidence>
<dbReference type="Gene3D" id="2.60.120.260">
    <property type="entry name" value="Galactose-binding domain-like"/>
    <property type="match status" value="1"/>
</dbReference>
<evidence type="ECO:0000256" key="6">
    <source>
        <dbReference type="ARBA" id="ARBA00022837"/>
    </source>
</evidence>
<accession>A0A6P7SQ04</accession>
<organism evidence="10 11">
    <name type="scientific">Octopus sinensis</name>
    <name type="common">East Asian common octopus</name>
    <dbReference type="NCBI Taxonomy" id="2607531"/>
    <lineage>
        <taxon>Eukaryota</taxon>
        <taxon>Metazoa</taxon>
        <taxon>Spiralia</taxon>
        <taxon>Lophotrochozoa</taxon>
        <taxon>Mollusca</taxon>
        <taxon>Cephalopoda</taxon>
        <taxon>Coleoidea</taxon>
        <taxon>Octopodiformes</taxon>
        <taxon>Octopoda</taxon>
        <taxon>Incirrata</taxon>
        <taxon>Octopodidae</taxon>
        <taxon>Octopus</taxon>
    </lineage>
</organism>
<dbReference type="InterPro" id="IPR051941">
    <property type="entry name" value="BG_Antigen-Binding_Lectin"/>
</dbReference>
<evidence type="ECO:0000256" key="4">
    <source>
        <dbReference type="ARBA" id="ARBA00022723"/>
    </source>
</evidence>
<dbReference type="AlphaFoldDB" id="A0A6P7SQ04"/>
<keyword evidence="8" id="KW-0472">Membrane</keyword>
<protein>
    <submittedName>
        <fullName evidence="11">Uncharacterized protein LOC115215166</fullName>
    </submittedName>
</protein>
<dbReference type="GO" id="GO:0042806">
    <property type="term" value="F:fucose binding"/>
    <property type="evidence" value="ECO:0007669"/>
    <property type="project" value="UniProtKB-ARBA"/>
</dbReference>
<dbReference type="SUPFAM" id="SSF49785">
    <property type="entry name" value="Galactose-binding domain-like"/>
    <property type="match status" value="1"/>
</dbReference>
<evidence type="ECO:0000256" key="8">
    <source>
        <dbReference type="SAM" id="Phobius"/>
    </source>
</evidence>
<name>A0A6P7SQ04_9MOLL</name>
<reference evidence="11" key="1">
    <citation type="submission" date="2025-08" db="UniProtKB">
        <authorList>
            <consortium name="RefSeq"/>
        </authorList>
    </citation>
    <scope>IDENTIFICATION</scope>
</reference>
<dbReference type="InterPro" id="IPR008979">
    <property type="entry name" value="Galactose-bd-like_sf"/>
</dbReference>
<evidence type="ECO:0000256" key="1">
    <source>
        <dbReference type="ARBA" id="ARBA00002219"/>
    </source>
</evidence>
<evidence type="ECO:0000313" key="11">
    <source>
        <dbReference type="RefSeq" id="XP_029640203.1"/>
    </source>
</evidence>
<gene>
    <name evidence="11" type="primary">LOC115215166</name>
</gene>
<dbReference type="Pfam" id="PF22633">
    <property type="entry name" value="F5_F8_type_C_2"/>
    <property type="match status" value="1"/>
</dbReference>
<proteinExistence type="inferred from homology"/>
<evidence type="ECO:0000259" key="9">
    <source>
        <dbReference type="SMART" id="SM00607"/>
    </source>
</evidence>
<keyword evidence="7" id="KW-1015">Disulfide bond</keyword>
<comment type="similarity">
    <text evidence="2">Belongs to the fucolectin family.</text>
</comment>
<dbReference type="GO" id="GO:0001868">
    <property type="term" value="P:regulation of complement activation, lectin pathway"/>
    <property type="evidence" value="ECO:0007669"/>
    <property type="project" value="UniProtKB-ARBA"/>
</dbReference>
<evidence type="ECO:0000256" key="2">
    <source>
        <dbReference type="ARBA" id="ARBA00010147"/>
    </source>
</evidence>
<keyword evidence="8" id="KW-0812">Transmembrane</keyword>
<dbReference type="GO" id="GO:0010185">
    <property type="term" value="P:regulation of cellular defense response"/>
    <property type="evidence" value="ECO:0007669"/>
    <property type="project" value="UniProtKB-ARBA"/>
</dbReference>
<dbReference type="InterPro" id="IPR006585">
    <property type="entry name" value="FTP1"/>
</dbReference>
<keyword evidence="10" id="KW-1185">Reference proteome</keyword>
<dbReference type="PANTHER" id="PTHR45713:SF6">
    <property type="entry name" value="F5_8 TYPE C DOMAIN-CONTAINING PROTEIN"/>
    <property type="match status" value="1"/>
</dbReference>
<comment type="subunit">
    <text evidence="3">Homotrimer.</text>
</comment>
<feature type="transmembrane region" description="Helical" evidence="8">
    <location>
        <begin position="86"/>
        <end position="108"/>
    </location>
</feature>
<keyword evidence="4" id="KW-0479">Metal-binding</keyword>
<dbReference type="GO" id="GO:0046872">
    <property type="term" value="F:metal ion binding"/>
    <property type="evidence" value="ECO:0007669"/>
    <property type="project" value="UniProtKB-KW"/>
</dbReference>
<feature type="domain" description="Fucolectin tachylectin-4 pentraxin-1" evidence="9">
    <location>
        <begin position="153"/>
        <end position="293"/>
    </location>
</feature>
<dbReference type="KEGG" id="osn:115215166"/>
<keyword evidence="8" id="KW-1133">Transmembrane helix</keyword>